<dbReference type="InterPro" id="IPR015943">
    <property type="entry name" value="WD40/YVTN_repeat-like_dom_sf"/>
</dbReference>
<dbReference type="GO" id="GO:0030515">
    <property type="term" value="F:snoRNA binding"/>
    <property type="evidence" value="ECO:0007669"/>
    <property type="project" value="TreeGrafter"/>
</dbReference>
<feature type="compositionally biased region" description="Basic residues" evidence="5">
    <location>
        <begin position="286"/>
        <end position="304"/>
    </location>
</feature>
<feature type="repeat" description="WD" evidence="4">
    <location>
        <begin position="589"/>
        <end position="630"/>
    </location>
</feature>
<proteinExistence type="inferred from homology"/>
<dbReference type="Gene3D" id="2.130.10.10">
    <property type="entry name" value="YVTN repeat-like/Quinoprotein amine dehydrogenase"/>
    <property type="match status" value="3"/>
</dbReference>
<protein>
    <recommendedName>
        <fullName evidence="6">Small-subunit processome Utp12 domain-containing protein</fullName>
    </recommendedName>
</protein>
<dbReference type="Pfam" id="PF04003">
    <property type="entry name" value="Utp12"/>
    <property type="match status" value="1"/>
</dbReference>
<feature type="repeat" description="WD" evidence="4">
    <location>
        <begin position="190"/>
        <end position="223"/>
    </location>
</feature>
<dbReference type="PROSITE" id="PS50082">
    <property type="entry name" value="WD_REPEATS_2"/>
    <property type="match status" value="7"/>
</dbReference>
<dbReference type="InterPro" id="IPR036322">
    <property type="entry name" value="WD40_repeat_dom_sf"/>
</dbReference>
<feature type="repeat" description="WD" evidence="4">
    <location>
        <begin position="106"/>
        <end position="147"/>
    </location>
</feature>
<evidence type="ECO:0000256" key="2">
    <source>
        <dbReference type="ARBA" id="ARBA00022737"/>
    </source>
</evidence>
<dbReference type="STRING" id="65357.A0A024G9U0"/>
<dbReference type="Pfam" id="PF25173">
    <property type="entry name" value="Beta-prop_WDR3_1st"/>
    <property type="match status" value="1"/>
</dbReference>
<dbReference type="EMBL" id="CAIX01000050">
    <property type="protein sequence ID" value="CCI43523.1"/>
    <property type="molecule type" value="Genomic_DNA"/>
</dbReference>
<dbReference type="InterPro" id="IPR020472">
    <property type="entry name" value="WD40_PAC1"/>
</dbReference>
<feature type="repeat" description="WD" evidence="4">
    <location>
        <begin position="390"/>
        <end position="430"/>
    </location>
</feature>
<dbReference type="PROSITE" id="PS00678">
    <property type="entry name" value="WD_REPEATS_1"/>
    <property type="match status" value="2"/>
</dbReference>
<comment type="caution">
    <text evidence="7">The sequence shown here is derived from an EMBL/GenBank/DDBJ whole genome shotgun (WGS) entry which is preliminary data.</text>
</comment>
<organism evidence="7 8">
    <name type="scientific">Albugo candida</name>
    <dbReference type="NCBI Taxonomy" id="65357"/>
    <lineage>
        <taxon>Eukaryota</taxon>
        <taxon>Sar</taxon>
        <taxon>Stramenopiles</taxon>
        <taxon>Oomycota</taxon>
        <taxon>Peronosporomycetes</taxon>
        <taxon>Albuginales</taxon>
        <taxon>Albuginaceae</taxon>
        <taxon>Albugo</taxon>
    </lineage>
</organism>
<name>A0A024G9U0_9STRA</name>
<dbReference type="InterPro" id="IPR007148">
    <property type="entry name" value="SSU_processome_Utp12"/>
</dbReference>
<feature type="compositionally biased region" description="Acidic residues" evidence="5">
    <location>
        <begin position="310"/>
        <end position="320"/>
    </location>
</feature>
<evidence type="ECO:0000256" key="3">
    <source>
        <dbReference type="ARBA" id="ARBA00038229"/>
    </source>
</evidence>
<dbReference type="InterPro" id="IPR051570">
    <property type="entry name" value="TBC1_cilium_biogenesis"/>
</dbReference>
<evidence type="ECO:0000256" key="1">
    <source>
        <dbReference type="ARBA" id="ARBA00022574"/>
    </source>
</evidence>
<dbReference type="PANTHER" id="PTHR19853:SF0">
    <property type="entry name" value="WD REPEAT-CONTAINING PROTEIN 3"/>
    <property type="match status" value="1"/>
</dbReference>
<dbReference type="Proteomes" id="UP000053237">
    <property type="component" value="Unassembled WGS sequence"/>
</dbReference>
<dbReference type="GO" id="GO:0030490">
    <property type="term" value="P:maturation of SSU-rRNA"/>
    <property type="evidence" value="ECO:0007669"/>
    <property type="project" value="TreeGrafter"/>
</dbReference>
<dbReference type="InParanoid" id="A0A024G9U0"/>
<keyword evidence="2" id="KW-0677">Repeat</keyword>
<feature type="repeat" description="WD" evidence="4">
    <location>
        <begin position="148"/>
        <end position="189"/>
    </location>
</feature>
<dbReference type="CDD" id="cd00200">
    <property type="entry name" value="WD40"/>
    <property type="match status" value="2"/>
</dbReference>
<comment type="similarity">
    <text evidence="3">Belongs to the WD repeat WDR3/UTP12 family.</text>
</comment>
<dbReference type="SUPFAM" id="SSF50978">
    <property type="entry name" value="WD40 repeat-like"/>
    <property type="match status" value="2"/>
</dbReference>
<dbReference type="PANTHER" id="PTHR19853">
    <property type="entry name" value="WD REPEAT CONTAINING PROTEIN 3 WDR3"/>
    <property type="match status" value="1"/>
</dbReference>
<dbReference type="PRINTS" id="PR00320">
    <property type="entry name" value="GPROTEINBRPT"/>
</dbReference>
<accession>A0A024G9U0</accession>
<dbReference type="AlphaFoldDB" id="A0A024G9U0"/>
<dbReference type="PROSITE" id="PS50294">
    <property type="entry name" value="WD_REPEATS_REGION"/>
    <property type="match status" value="6"/>
</dbReference>
<dbReference type="InterPro" id="IPR001680">
    <property type="entry name" value="WD40_rpt"/>
</dbReference>
<reference evidence="7 8" key="1">
    <citation type="submission" date="2012-05" db="EMBL/GenBank/DDBJ databases">
        <title>Recombination and specialization in a pathogen metapopulation.</title>
        <authorList>
            <person name="Gardiner A."/>
            <person name="Kemen E."/>
            <person name="Schultz-Larsen T."/>
            <person name="MacLean D."/>
            <person name="Van Oosterhout C."/>
            <person name="Jones J.D.G."/>
        </authorList>
    </citation>
    <scope>NUCLEOTIDE SEQUENCE [LARGE SCALE GENOMIC DNA]</scope>
    <source>
        <strain evidence="7 8">Ac Nc2</strain>
    </source>
</reference>
<dbReference type="GO" id="GO:0034388">
    <property type="term" value="C:Pwp2p-containing subcomplex of 90S preribosome"/>
    <property type="evidence" value="ECO:0007669"/>
    <property type="project" value="TreeGrafter"/>
</dbReference>
<gene>
    <name evidence="7" type="ORF">BN9_043070</name>
</gene>
<dbReference type="SMART" id="SM00320">
    <property type="entry name" value="WD40"/>
    <property type="match status" value="11"/>
</dbReference>
<dbReference type="GO" id="GO:0032040">
    <property type="term" value="C:small-subunit processome"/>
    <property type="evidence" value="ECO:0007669"/>
    <property type="project" value="TreeGrafter"/>
</dbReference>
<feature type="repeat" description="WD" evidence="4">
    <location>
        <begin position="631"/>
        <end position="672"/>
    </location>
</feature>
<evidence type="ECO:0000313" key="7">
    <source>
        <dbReference type="EMBL" id="CCI43523.1"/>
    </source>
</evidence>
<dbReference type="OrthoDB" id="407922at2759"/>
<evidence type="ECO:0000259" key="6">
    <source>
        <dbReference type="Pfam" id="PF04003"/>
    </source>
</evidence>
<feature type="region of interest" description="Disordered" evidence="5">
    <location>
        <begin position="730"/>
        <end position="761"/>
    </location>
</feature>
<dbReference type="FunFam" id="2.130.10.10:FF:000157">
    <property type="entry name" value="WD repeat domain 3"/>
    <property type="match status" value="1"/>
</dbReference>
<keyword evidence="8" id="KW-1185">Reference proteome</keyword>
<sequence>MVKSYLRYEHTRSFGIIASSEGNVQYDATGRFAIAPALSDVIVWNVRQGSQDRVFSSTFNSTESTSGKGQVTCLLRSPDNVFLAAGYSNGIINVFRFGSVNLEMTLDGHRSQIETLTYKSDGALLVSGSRDTDIIVWDVTSQTGLYRLQGHKNAVTGLRFILGEKYIVSCSKDTLLKVWDLETQHCVQTCVENSSEIWSMDVHPAGHRLVTGSSDNLLRVWSIGAQKLDGNSNREECITLLGSITRTSNDRVAHIEYTTNGDLVGVQSTGRAIELYHVRSEEEIKKKRHRREKRQREKARKKKELRTEDTKDDNDQQDEENEAYKDEFELLCVLRPAHKVKSFAFSPKIASNGSVSMLLKLQNNSLESYAVFPDRAGTEDRTLKQHVINLGGHRLDVRCVQLSSDNQLILSLSSASVKIWNAHSLQCIRTVSDSIDLALCAIFAPGNMHVIVGTKNGALLLHDINSGECIWKAMEAHHENAIWSMDLCPDLKEIVTGGADQHVKFWEFVMQSSGTLDEPEQASSNSSNQQLRLGLSPTRLLKMTDDVLCVRYSHHKSSKERSKLMIAVALLDCTVKIFYEDNLKFFVSLYGHKLPVMSLDISSDNTLLVTGSADKNVKLWGLDFGDCHKSIFAHDDAIMCVRFVRNTHYFFTASKDNNVSYWDADHYERILRLDSLHFGQVWSLAVSSDGQFVITASQDRSMTKLIRTEDQVFLELEKEKELDTLFESDMTGNFQKPFSNKDKQTEEDEDETLQSTSASKRTIESVKSGDTLLEAIDLAVKEREAIAEYEALCESRRKKMKQARGNEKIAMPAERTANEMLLGYSPLKYVLHTMRRIPSHHLEEALLVLPIERILELIRLLLSMVSNHLDVEFCCHVLLIILTVHHTQVNQQKDLLNDLELLWSRLRTQLQAQKSRIGFNLAGLRFISRQIQDDKRVFVVEADPMQNKPSHKKKKAKVSSVTK</sequence>
<dbReference type="Pfam" id="PF25172">
    <property type="entry name" value="Beta-prop_WDR3_2nd"/>
    <property type="match status" value="1"/>
</dbReference>
<feature type="region of interest" description="Disordered" evidence="5">
    <location>
        <begin position="284"/>
        <end position="320"/>
    </location>
</feature>
<keyword evidence="1 4" id="KW-0853">WD repeat</keyword>
<feature type="repeat" description="WD" evidence="4">
    <location>
        <begin position="475"/>
        <end position="507"/>
    </location>
</feature>
<evidence type="ECO:0000256" key="5">
    <source>
        <dbReference type="SAM" id="MobiDB-lite"/>
    </source>
</evidence>
<dbReference type="InterPro" id="IPR019775">
    <property type="entry name" value="WD40_repeat_CS"/>
</dbReference>
<evidence type="ECO:0000256" key="4">
    <source>
        <dbReference type="PROSITE-ProRule" id="PRU00221"/>
    </source>
</evidence>
<evidence type="ECO:0000313" key="8">
    <source>
        <dbReference type="Proteomes" id="UP000053237"/>
    </source>
</evidence>
<feature type="domain" description="Small-subunit processome Utp12" evidence="6">
    <location>
        <begin position="828"/>
        <end position="928"/>
    </location>
</feature>